<evidence type="ECO:0000313" key="2">
    <source>
        <dbReference type="Proteomes" id="UP000014614"/>
    </source>
</evidence>
<comment type="caution">
    <text evidence="1">The sequence shown here is derived from an EMBL/GenBank/DDBJ whole genome shotgun (WGS) entry which is preliminary data.</text>
</comment>
<accession>S3Y677</accession>
<dbReference type="AlphaFoldDB" id="S3Y677"/>
<gene>
    <name evidence="1" type="ORF">HMPREF1181_02894</name>
</gene>
<organism evidence="1 2">
    <name type="scientific">Bacteroides stercoris CC31F</name>
    <dbReference type="NCBI Taxonomy" id="1073351"/>
    <lineage>
        <taxon>Bacteria</taxon>
        <taxon>Pseudomonadati</taxon>
        <taxon>Bacteroidota</taxon>
        <taxon>Bacteroidia</taxon>
        <taxon>Bacteroidales</taxon>
        <taxon>Bacteroidaceae</taxon>
        <taxon>Bacteroides</taxon>
    </lineage>
</organism>
<feature type="non-terminal residue" evidence="1">
    <location>
        <position position="1"/>
    </location>
</feature>
<dbReference type="Proteomes" id="UP000014614">
    <property type="component" value="Unassembled WGS sequence"/>
</dbReference>
<reference evidence="1 2" key="1">
    <citation type="submission" date="2013-05" db="EMBL/GenBank/DDBJ databases">
        <title>The Genome Sequence of Bacteroides stercoris CC31F.</title>
        <authorList>
            <consortium name="The Broad Institute Genomics Platform"/>
            <person name="Earl A."/>
            <person name="Ward D."/>
            <person name="Feldgarden M."/>
            <person name="Gevers D."/>
            <person name="Oliphant K."/>
            <person name="Allen-Vercoe E."/>
            <person name="Walker B."/>
            <person name="Young S."/>
            <person name="Zeng Q."/>
            <person name="Gargeya S."/>
            <person name="Fitzgerald M."/>
            <person name="Haas B."/>
            <person name="Abouelleil A."/>
            <person name="Allen A.W."/>
            <person name="Alvarado L."/>
            <person name="Arachchi H.M."/>
            <person name="Berlin A.M."/>
            <person name="Chapman S.B."/>
            <person name="Gainer-Dewar J."/>
            <person name="Goldberg J."/>
            <person name="Griggs A."/>
            <person name="Gujja S."/>
            <person name="Hansen M."/>
            <person name="Howarth C."/>
            <person name="Imamovic A."/>
            <person name="Ireland A."/>
            <person name="Larimer J."/>
            <person name="McCowan C."/>
            <person name="Murphy C."/>
            <person name="Pearson M."/>
            <person name="Poon T.W."/>
            <person name="Priest M."/>
            <person name="Roberts A."/>
            <person name="Saif S."/>
            <person name="Shea T."/>
            <person name="Sisk P."/>
            <person name="Sykes S."/>
            <person name="Wortman J."/>
            <person name="Nusbaum C."/>
            <person name="Birren B."/>
        </authorList>
    </citation>
    <scope>NUCLEOTIDE SEQUENCE [LARGE SCALE GENOMIC DNA]</scope>
    <source>
        <strain evidence="1 2">CC31F</strain>
    </source>
</reference>
<protein>
    <submittedName>
        <fullName evidence="1">Uncharacterized protein</fullName>
    </submittedName>
</protein>
<proteinExistence type="predicted"/>
<dbReference type="PATRIC" id="fig|1073351.3.peg.2923"/>
<name>S3Y677_BACSE</name>
<dbReference type="HOGENOM" id="CLU_197105_0_0_10"/>
<evidence type="ECO:0000313" key="1">
    <source>
        <dbReference type="EMBL" id="EPH18429.1"/>
    </source>
</evidence>
<sequence length="60" mass="6889">VTMDFAFFAIAFNIKKMCAKLIKEGKGLITVGKYMFMGLFITRYNWNIATCCQMHEEKAA</sequence>
<dbReference type="EMBL" id="ATFP01000049">
    <property type="protein sequence ID" value="EPH18429.1"/>
    <property type="molecule type" value="Genomic_DNA"/>
</dbReference>